<dbReference type="OrthoDB" id="9787988at2"/>
<evidence type="ECO:0000313" key="6">
    <source>
        <dbReference type="Proteomes" id="UP000016584"/>
    </source>
</evidence>
<name>U2HBA2_9SPHI</name>
<keyword evidence="3" id="KW-0804">Transcription</keyword>
<dbReference type="GO" id="GO:0003700">
    <property type="term" value="F:DNA-binding transcription factor activity"/>
    <property type="evidence" value="ECO:0007669"/>
    <property type="project" value="InterPro"/>
</dbReference>
<dbReference type="PROSITE" id="PS01124">
    <property type="entry name" value="HTH_ARAC_FAMILY_2"/>
    <property type="match status" value="1"/>
</dbReference>
<evidence type="ECO:0000256" key="2">
    <source>
        <dbReference type="ARBA" id="ARBA00023125"/>
    </source>
</evidence>
<evidence type="ECO:0000256" key="3">
    <source>
        <dbReference type="ARBA" id="ARBA00023163"/>
    </source>
</evidence>
<comment type="caution">
    <text evidence="5">The sequence shown here is derived from an EMBL/GenBank/DDBJ whole genome shotgun (WGS) entry which is preliminary data.</text>
</comment>
<protein>
    <recommendedName>
        <fullName evidence="4">HTH araC/xylS-type domain-containing protein</fullName>
    </recommendedName>
</protein>
<dbReference type="PANTHER" id="PTHR43280">
    <property type="entry name" value="ARAC-FAMILY TRANSCRIPTIONAL REGULATOR"/>
    <property type="match status" value="1"/>
</dbReference>
<organism evidence="5 6">
    <name type="scientific">Sphingobacterium paucimobilis HER1398</name>
    <dbReference type="NCBI Taxonomy" id="1346330"/>
    <lineage>
        <taxon>Bacteria</taxon>
        <taxon>Pseudomonadati</taxon>
        <taxon>Bacteroidota</taxon>
        <taxon>Sphingobacteriia</taxon>
        <taxon>Sphingobacteriales</taxon>
        <taxon>Sphingobacteriaceae</taxon>
        <taxon>Sphingobacterium</taxon>
    </lineage>
</organism>
<dbReference type="GO" id="GO:0043565">
    <property type="term" value="F:sequence-specific DNA binding"/>
    <property type="evidence" value="ECO:0007669"/>
    <property type="project" value="InterPro"/>
</dbReference>
<accession>U2HBA2</accession>
<dbReference type="SMART" id="SM00342">
    <property type="entry name" value="HTH_ARAC"/>
    <property type="match status" value="1"/>
</dbReference>
<dbReference type="InterPro" id="IPR018060">
    <property type="entry name" value="HTH_AraC"/>
</dbReference>
<dbReference type="eggNOG" id="COG2207">
    <property type="taxonomic scope" value="Bacteria"/>
</dbReference>
<dbReference type="PATRIC" id="fig|1346330.5.peg.2352"/>
<evidence type="ECO:0000313" key="5">
    <source>
        <dbReference type="EMBL" id="ERJ59021.1"/>
    </source>
</evidence>
<dbReference type="InterPro" id="IPR018062">
    <property type="entry name" value="HTH_AraC-typ_CS"/>
</dbReference>
<dbReference type="SUPFAM" id="SSF46689">
    <property type="entry name" value="Homeodomain-like"/>
    <property type="match status" value="2"/>
</dbReference>
<evidence type="ECO:0000259" key="4">
    <source>
        <dbReference type="PROSITE" id="PS01124"/>
    </source>
</evidence>
<dbReference type="Gene3D" id="1.10.10.60">
    <property type="entry name" value="Homeodomain-like"/>
    <property type="match status" value="2"/>
</dbReference>
<dbReference type="PANTHER" id="PTHR43280:SF2">
    <property type="entry name" value="HTH-TYPE TRANSCRIPTIONAL REGULATOR EXSA"/>
    <property type="match status" value="1"/>
</dbReference>
<dbReference type="InterPro" id="IPR009057">
    <property type="entry name" value="Homeodomain-like_sf"/>
</dbReference>
<dbReference type="STRING" id="1346330.M472_09585"/>
<dbReference type="Proteomes" id="UP000016584">
    <property type="component" value="Unassembled WGS sequence"/>
</dbReference>
<dbReference type="PROSITE" id="PS00041">
    <property type="entry name" value="HTH_ARAC_FAMILY_1"/>
    <property type="match status" value="1"/>
</dbReference>
<dbReference type="RefSeq" id="WP_021070514.1">
    <property type="nucleotide sequence ID" value="NZ_ATDL01000015.1"/>
</dbReference>
<dbReference type="Pfam" id="PF12833">
    <property type="entry name" value="HTH_18"/>
    <property type="match status" value="1"/>
</dbReference>
<proteinExistence type="predicted"/>
<feature type="domain" description="HTH araC/xylS-type" evidence="4">
    <location>
        <begin position="38"/>
        <end position="137"/>
    </location>
</feature>
<reference evidence="5 6" key="1">
    <citation type="journal article" date="2013" name="Genome Announc.">
        <title>The Draft Genome Sequence of Sphingomonas paucimobilis Strain HER1398 (Proteobacteria), Host to the Giant PAU Phage, Indicates That It Is a Member of the Genus Sphingobacterium (Bacteroidetes).</title>
        <authorList>
            <person name="White R.A.III."/>
            <person name="Suttle C.A."/>
        </authorList>
    </citation>
    <scope>NUCLEOTIDE SEQUENCE [LARGE SCALE GENOMIC DNA]</scope>
    <source>
        <strain evidence="5 6">HER1398</strain>
    </source>
</reference>
<dbReference type="AlphaFoldDB" id="U2HBA2"/>
<keyword evidence="1" id="KW-0805">Transcription regulation</keyword>
<sequence length="140" mass="16441">MEQLYLFLQKLKQLKEDRENVLIAEAPFWNQHQKGRIHKVCQYIVDHCDEPILLSTVADQIYLCPEAFCRYFKQHTGITFVTFLHKVRVAKACEMMISDNSKTIFEIAYSSGFGCISSFNRTFKRIMGMTATDYLRNLDR</sequence>
<dbReference type="EMBL" id="ATDL01000015">
    <property type="protein sequence ID" value="ERJ59021.1"/>
    <property type="molecule type" value="Genomic_DNA"/>
</dbReference>
<gene>
    <name evidence="5" type="ORF">M472_09585</name>
</gene>
<keyword evidence="6" id="KW-1185">Reference proteome</keyword>
<evidence type="ECO:0000256" key="1">
    <source>
        <dbReference type="ARBA" id="ARBA00023015"/>
    </source>
</evidence>
<keyword evidence="2" id="KW-0238">DNA-binding</keyword>